<gene>
    <name evidence="2" type="ORF">U0070_004274</name>
</gene>
<keyword evidence="3" id="KW-1185">Reference proteome</keyword>
<organism evidence="2 3">
    <name type="scientific">Myodes glareolus</name>
    <name type="common">Bank vole</name>
    <name type="synonym">Clethrionomys glareolus</name>
    <dbReference type="NCBI Taxonomy" id="447135"/>
    <lineage>
        <taxon>Eukaryota</taxon>
        <taxon>Metazoa</taxon>
        <taxon>Chordata</taxon>
        <taxon>Craniata</taxon>
        <taxon>Vertebrata</taxon>
        <taxon>Euteleostomi</taxon>
        <taxon>Mammalia</taxon>
        <taxon>Eutheria</taxon>
        <taxon>Euarchontoglires</taxon>
        <taxon>Glires</taxon>
        <taxon>Rodentia</taxon>
        <taxon>Myomorpha</taxon>
        <taxon>Muroidea</taxon>
        <taxon>Cricetidae</taxon>
        <taxon>Arvicolinae</taxon>
        <taxon>Myodes</taxon>
    </lineage>
</organism>
<evidence type="ECO:0000313" key="3">
    <source>
        <dbReference type="Proteomes" id="UP001488838"/>
    </source>
</evidence>
<protein>
    <submittedName>
        <fullName evidence="2">Uncharacterized protein</fullName>
    </submittedName>
</protein>
<sequence length="168" mass="17270">MSRPTPIPRSPEAGLVSAPIAPPMTPPPTHSPAPDSSGGLLVRPVNFSVPPMVPPLSPPAVPPRPRPRPVAPPPTAAGASVPQSVVPARLLAPGTTGRRFARCRHEVPQGEIADPGADARSVAEQPEPMLAEPRQSVQPVQPVTGPAALEARHGGISSTIDGSLLLFQ</sequence>
<evidence type="ECO:0000313" key="2">
    <source>
        <dbReference type="EMBL" id="KAK7805148.1"/>
    </source>
</evidence>
<feature type="compositionally biased region" description="Pro residues" evidence="1">
    <location>
        <begin position="20"/>
        <end position="31"/>
    </location>
</feature>
<feature type="compositionally biased region" description="Pro residues" evidence="1">
    <location>
        <begin position="51"/>
        <end position="75"/>
    </location>
</feature>
<dbReference type="EMBL" id="JBBHLL010000349">
    <property type="protein sequence ID" value="KAK7805148.1"/>
    <property type="molecule type" value="Genomic_DNA"/>
</dbReference>
<dbReference type="Proteomes" id="UP001488838">
    <property type="component" value="Unassembled WGS sequence"/>
</dbReference>
<reference evidence="2 3" key="1">
    <citation type="journal article" date="2023" name="bioRxiv">
        <title>Conserved and derived expression patterns and positive selection on dental genes reveal complex evolutionary context of ever-growing rodent molars.</title>
        <authorList>
            <person name="Calamari Z.T."/>
            <person name="Song A."/>
            <person name="Cohen E."/>
            <person name="Akter M."/>
            <person name="Roy R.D."/>
            <person name="Hallikas O."/>
            <person name="Christensen M.M."/>
            <person name="Li P."/>
            <person name="Marangoni P."/>
            <person name="Jernvall J."/>
            <person name="Klein O.D."/>
        </authorList>
    </citation>
    <scope>NUCLEOTIDE SEQUENCE [LARGE SCALE GENOMIC DNA]</scope>
    <source>
        <strain evidence="2">V071</strain>
    </source>
</reference>
<dbReference type="AlphaFoldDB" id="A0AAW0HSV0"/>
<feature type="region of interest" description="Disordered" evidence="1">
    <location>
        <begin position="1"/>
        <end position="85"/>
    </location>
</feature>
<comment type="caution">
    <text evidence="2">The sequence shown here is derived from an EMBL/GenBank/DDBJ whole genome shotgun (WGS) entry which is preliminary data.</text>
</comment>
<feature type="region of interest" description="Disordered" evidence="1">
    <location>
        <begin position="108"/>
        <end position="140"/>
    </location>
</feature>
<name>A0AAW0HSV0_MYOGA</name>
<evidence type="ECO:0000256" key="1">
    <source>
        <dbReference type="SAM" id="MobiDB-lite"/>
    </source>
</evidence>
<accession>A0AAW0HSV0</accession>
<proteinExistence type="predicted"/>